<name>A0ABY9C510_VITVI</name>
<dbReference type="Proteomes" id="UP001227230">
    <property type="component" value="Chromosome 7"/>
</dbReference>
<dbReference type="EMBL" id="CP126654">
    <property type="protein sequence ID" value="WJZ90363.1"/>
    <property type="molecule type" value="Genomic_DNA"/>
</dbReference>
<protein>
    <submittedName>
        <fullName evidence="1">Uncharacterized protein</fullName>
    </submittedName>
</protein>
<organism evidence="1 2">
    <name type="scientific">Vitis vinifera</name>
    <name type="common">Grape</name>
    <dbReference type="NCBI Taxonomy" id="29760"/>
    <lineage>
        <taxon>Eukaryota</taxon>
        <taxon>Viridiplantae</taxon>
        <taxon>Streptophyta</taxon>
        <taxon>Embryophyta</taxon>
        <taxon>Tracheophyta</taxon>
        <taxon>Spermatophyta</taxon>
        <taxon>Magnoliopsida</taxon>
        <taxon>eudicotyledons</taxon>
        <taxon>Gunneridae</taxon>
        <taxon>Pentapetalae</taxon>
        <taxon>rosids</taxon>
        <taxon>Vitales</taxon>
        <taxon>Vitaceae</taxon>
        <taxon>Viteae</taxon>
        <taxon>Vitis</taxon>
    </lineage>
</organism>
<reference evidence="1 2" key="1">
    <citation type="journal article" date="2023" name="Hortic Res">
        <title>The complete reference genome for grapevine (Vitis vinifera L.) genetics and breeding.</title>
        <authorList>
            <person name="Shi X."/>
            <person name="Cao S."/>
            <person name="Wang X."/>
            <person name="Huang S."/>
            <person name="Wang Y."/>
            <person name="Liu Z."/>
            <person name="Liu W."/>
            <person name="Leng X."/>
            <person name="Peng Y."/>
            <person name="Wang N."/>
            <person name="Wang Y."/>
            <person name="Ma Z."/>
            <person name="Xu X."/>
            <person name="Zhang F."/>
            <person name="Xue H."/>
            <person name="Zhong H."/>
            <person name="Wang Y."/>
            <person name="Zhang K."/>
            <person name="Velt A."/>
            <person name="Avia K."/>
            <person name="Holtgrawe D."/>
            <person name="Grimplet J."/>
            <person name="Matus J.T."/>
            <person name="Ware D."/>
            <person name="Wu X."/>
            <person name="Wang H."/>
            <person name="Liu C."/>
            <person name="Fang Y."/>
            <person name="Rustenholz C."/>
            <person name="Cheng Z."/>
            <person name="Xiao H."/>
            <person name="Zhou Y."/>
        </authorList>
    </citation>
    <scope>NUCLEOTIDE SEQUENCE [LARGE SCALE GENOMIC DNA]</scope>
    <source>
        <strain evidence="2">cv. Pinot noir / PN40024</strain>
        <tissue evidence="1">Leaf</tissue>
    </source>
</reference>
<accession>A0ABY9C510</accession>
<evidence type="ECO:0000313" key="1">
    <source>
        <dbReference type="EMBL" id="WJZ90363.1"/>
    </source>
</evidence>
<evidence type="ECO:0000313" key="2">
    <source>
        <dbReference type="Proteomes" id="UP001227230"/>
    </source>
</evidence>
<sequence length="103" mass="11641">MANSRVSRVTRPDPPLLGRVFFSVLVPVDARVFPPTQWRNPSDNPFENPFPLDSSLFIPYSQEIKNHTCYLHVSTNRPLPSDCCETYIGFLLSIQASSSTCPR</sequence>
<gene>
    <name evidence="1" type="ORF">VitviT2T_009511</name>
</gene>
<proteinExistence type="predicted"/>
<keyword evidence="2" id="KW-1185">Reference proteome</keyword>